<evidence type="ECO:0000313" key="1">
    <source>
        <dbReference type="EMBL" id="GAA0461129.1"/>
    </source>
</evidence>
<dbReference type="NCBIfam" id="NF045545">
    <property type="entry name" value="HAH_0734_fam"/>
    <property type="match status" value="1"/>
</dbReference>
<gene>
    <name evidence="1" type="ORF">GCM10008985_17020</name>
    <name evidence="2" type="ORF">MUK72_13065</name>
</gene>
<dbReference type="EMBL" id="BAAADN010000026">
    <property type="protein sequence ID" value="GAA0461129.1"/>
    <property type="molecule type" value="Genomic_DNA"/>
</dbReference>
<protein>
    <submittedName>
        <fullName evidence="1">Uncharacterized protein</fullName>
    </submittedName>
</protein>
<keyword evidence="3" id="KW-1185">Reference proteome</keyword>
<proteinExistence type="predicted"/>
<evidence type="ECO:0000313" key="3">
    <source>
        <dbReference type="Proteomes" id="UP000830542"/>
    </source>
</evidence>
<dbReference type="AlphaFoldDB" id="A0AAV3SH66"/>
<dbReference type="Proteomes" id="UP001500962">
    <property type="component" value="Unassembled WGS sequence"/>
</dbReference>
<reference evidence="2" key="2">
    <citation type="submission" date="2022-04" db="EMBL/GenBank/DDBJ databases">
        <title>Sequencing and genomic assembly of Halococcus dombrowskii.</title>
        <authorList>
            <person name="Lim S.W."/>
            <person name="MacLea K.S."/>
        </authorList>
    </citation>
    <scope>NUCLEOTIDE SEQUENCE</scope>
    <source>
        <strain evidence="2">H4</strain>
    </source>
</reference>
<dbReference type="KEGG" id="hdo:MUK72_13065"/>
<name>A0AAV3SH66_HALDO</name>
<dbReference type="InterPro" id="IPR054623">
    <property type="entry name" value="HAH_0734-like"/>
</dbReference>
<accession>A0AAV3SH66</accession>
<dbReference type="EMBL" id="CP095005">
    <property type="protein sequence ID" value="UOO94888.1"/>
    <property type="molecule type" value="Genomic_DNA"/>
</dbReference>
<dbReference type="Proteomes" id="UP000830542">
    <property type="component" value="Chromosome"/>
</dbReference>
<evidence type="ECO:0000313" key="2">
    <source>
        <dbReference type="EMBL" id="UOO94888.1"/>
    </source>
</evidence>
<evidence type="ECO:0000313" key="4">
    <source>
        <dbReference type="Proteomes" id="UP001500962"/>
    </source>
</evidence>
<dbReference type="GeneID" id="71762795"/>
<dbReference type="RefSeq" id="WP_004055624.1">
    <property type="nucleotide sequence ID" value="NZ_BAAADN010000026.1"/>
</dbReference>
<organism evidence="1 4">
    <name type="scientific">Halococcus dombrowskii</name>
    <dbReference type="NCBI Taxonomy" id="179637"/>
    <lineage>
        <taxon>Archaea</taxon>
        <taxon>Methanobacteriati</taxon>
        <taxon>Methanobacteriota</taxon>
        <taxon>Stenosarchaea group</taxon>
        <taxon>Halobacteria</taxon>
        <taxon>Halobacteriales</taxon>
        <taxon>Halococcaceae</taxon>
        <taxon>Halococcus</taxon>
    </lineage>
</organism>
<dbReference type="Pfam" id="PF23384">
    <property type="entry name" value="DUF7098"/>
    <property type="match status" value="1"/>
</dbReference>
<sequence>MKRLIIHGDPDVRKGGIIEHDGEELVCFGISKQGEWHGPDRPQLWCTVGTEDETEAYERRQFIPMHLDVEAVDAESVEVLQRKGELTI</sequence>
<reference evidence="1" key="1">
    <citation type="journal article" date="2014" name="Int. J. Syst. Evol. Microbiol.">
        <title>Complete genome sequence of Corynebacterium casei LMG S-19264T (=DSM 44701T), isolated from a smear-ripened cheese.</title>
        <authorList>
            <consortium name="US DOE Joint Genome Institute (JGI-PGF)"/>
            <person name="Walter F."/>
            <person name="Albersmeier A."/>
            <person name="Kalinowski J."/>
            <person name="Ruckert C."/>
        </authorList>
    </citation>
    <scope>NUCLEOTIDE SEQUENCE</scope>
    <source>
        <strain evidence="1">JCM 12289</strain>
    </source>
</reference>
<reference evidence="1" key="3">
    <citation type="submission" date="2023-12" db="EMBL/GenBank/DDBJ databases">
        <authorList>
            <person name="Sun Q."/>
            <person name="Inoue M."/>
        </authorList>
    </citation>
    <scope>NUCLEOTIDE SEQUENCE</scope>
    <source>
        <strain evidence="1">JCM 12289</strain>
    </source>
</reference>